<name>A0A6J4V5Z0_9BACT</name>
<accession>A0A6J4V5Z0</accession>
<feature type="domain" description="DinB-like" evidence="1">
    <location>
        <begin position="17"/>
        <end position="149"/>
    </location>
</feature>
<dbReference type="EMBL" id="CADCWN010000137">
    <property type="protein sequence ID" value="CAA9569082.1"/>
    <property type="molecule type" value="Genomic_DNA"/>
</dbReference>
<proteinExistence type="predicted"/>
<reference evidence="2" key="1">
    <citation type="submission" date="2020-02" db="EMBL/GenBank/DDBJ databases">
        <authorList>
            <person name="Meier V. D."/>
        </authorList>
    </citation>
    <scope>NUCLEOTIDE SEQUENCE</scope>
    <source>
        <strain evidence="2">AVDCRST_MAG18</strain>
    </source>
</reference>
<dbReference type="AlphaFoldDB" id="A0A6J4V5Z0"/>
<protein>
    <recommendedName>
        <fullName evidence="1">DinB-like domain-containing protein</fullName>
    </recommendedName>
</protein>
<dbReference type="Pfam" id="PF12867">
    <property type="entry name" value="DinB_2"/>
    <property type="match status" value="1"/>
</dbReference>
<evidence type="ECO:0000259" key="1">
    <source>
        <dbReference type="Pfam" id="PF12867"/>
    </source>
</evidence>
<evidence type="ECO:0000313" key="2">
    <source>
        <dbReference type="EMBL" id="CAA9569082.1"/>
    </source>
</evidence>
<dbReference type="InterPro" id="IPR024775">
    <property type="entry name" value="DinB-like"/>
</dbReference>
<organism evidence="2">
    <name type="scientific">uncultured Thermomicrobiales bacterium</name>
    <dbReference type="NCBI Taxonomy" id="1645740"/>
    <lineage>
        <taxon>Bacteria</taxon>
        <taxon>Pseudomonadati</taxon>
        <taxon>Thermomicrobiota</taxon>
        <taxon>Thermomicrobia</taxon>
        <taxon>Thermomicrobiales</taxon>
        <taxon>environmental samples</taxon>
    </lineage>
</organism>
<dbReference type="SUPFAM" id="SSF109854">
    <property type="entry name" value="DinB/YfiT-like putative metalloenzymes"/>
    <property type="match status" value="1"/>
</dbReference>
<gene>
    <name evidence="2" type="ORF">AVDCRST_MAG18-1764</name>
</gene>
<dbReference type="Gene3D" id="1.20.120.450">
    <property type="entry name" value="dinb family like domain"/>
    <property type="match status" value="1"/>
</dbReference>
<dbReference type="InterPro" id="IPR034660">
    <property type="entry name" value="DinB/YfiT-like"/>
</dbReference>
<sequence>MTTSNNLTAFYRGWPEHQRLLVKMIAPLTPEQLALRDSTEQRPVWLLTAHIIGTRIGWFRGWMGEGDPSLDPIDLWDQGDEPTPRAAEELVEGLEKTWAMIADCLERWTPDDLAETFTKEHPDRPIIPRSRGWIIWHTLEHDIHHGGEISLTLGSHGLPALDL</sequence>